<accession>A0A915K1G9</accession>
<feature type="transmembrane region" description="Helical" evidence="1">
    <location>
        <begin position="17"/>
        <end position="35"/>
    </location>
</feature>
<keyword evidence="1" id="KW-1133">Transmembrane helix</keyword>
<protein>
    <submittedName>
        <fullName evidence="3">Uncharacterized protein</fullName>
    </submittedName>
</protein>
<dbReference type="WBParaSite" id="nRc.2.0.1.t32518-RA">
    <property type="protein sequence ID" value="nRc.2.0.1.t32518-RA"/>
    <property type="gene ID" value="nRc.2.0.1.g32518"/>
</dbReference>
<evidence type="ECO:0000256" key="1">
    <source>
        <dbReference type="SAM" id="Phobius"/>
    </source>
</evidence>
<dbReference type="Proteomes" id="UP000887565">
    <property type="component" value="Unplaced"/>
</dbReference>
<proteinExistence type="predicted"/>
<keyword evidence="2" id="KW-1185">Reference proteome</keyword>
<reference evidence="3" key="1">
    <citation type="submission" date="2022-11" db="UniProtKB">
        <authorList>
            <consortium name="WormBaseParasite"/>
        </authorList>
    </citation>
    <scope>IDENTIFICATION</scope>
</reference>
<evidence type="ECO:0000313" key="3">
    <source>
        <dbReference type="WBParaSite" id="nRc.2.0.1.t32518-RA"/>
    </source>
</evidence>
<dbReference type="AlphaFoldDB" id="A0A915K1G9"/>
<keyword evidence="1" id="KW-0472">Membrane</keyword>
<organism evidence="2 3">
    <name type="scientific">Romanomermis culicivorax</name>
    <name type="common">Nematode worm</name>
    <dbReference type="NCBI Taxonomy" id="13658"/>
    <lineage>
        <taxon>Eukaryota</taxon>
        <taxon>Metazoa</taxon>
        <taxon>Ecdysozoa</taxon>
        <taxon>Nematoda</taxon>
        <taxon>Enoplea</taxon>
        <taxon>Dorylaimia</taxon>
        <taxon>Mermithida</taxon>
        <taxon>Mermithoidea</taxon>
        <taxon>Mermithidae</taxon>
        <taxon>Romanomermis</taxon>
    </lineage>
</organism>
<sequence length="71" mass="8334">MILRENWYLTIGLRMEFGAESCSVSMFFLIIFFFANEIRDCKKSHDRRDSAILEEEQESSFFLNGGIDISK</sequence>
<name>A0A915K1G9_ROMCU</name>
<evidence type="ECO:0000313" key="2">
    <source>
        <dbReference type="Proteomes" id="UP000887565"/>
    </source>
</evidence>
<keyword evidence="1" id="KW-0812">Transmembrane</keyword>